<organism evidence="2 3">
    <name type="scientific">Mycena sanguinolenta</name>
    <dbReference type="NCBI Taxonomy" id="230812"/>
    <lineage>
        <taxon>Eukaryota</taxon>
        <taxon>Fungi</taxon>
        <taxon>Dikarya</taxon>
        <taxon>Basidiomycota</taxon>
        <taxon>Agaricomycotina</taxon>
        <taxon>Agaricomycetes</taxon>
        <taxon>Agaricomycetidae</taxon>
        <taxon>Agaricales</taxon>
        <taxon>Marasmiineae</taxon>
        <taxon>Mycenaceae</taxon>
        <taxon>Mycena</taxon>
    </lineage>
</organism>
<dbReference type="EMBL" id="JACAZH010000004">
    <property type="protein sequence ID" value="KAF7369898.1"/>
    <property type="molecule type" value="Genomic_DNA"/>
</dbReference>
<keyword evidence="1" id="KW-1133">Transmembrane helix</keyword>
<keyword evidence="3" id="KW-1185">Reference proteome</keyword>
<proteinExistence type="predicted"/>
<name>A0A8H7DF45_9AGAR</name>
<dbReference type="OrthoDB" id="3038990at2759"/>
<feature type="transmembrane region" description="Helical" evidence="1">
    <location>
        <begin position="117"/>
        <end position="142"/>
    </location>
</feature>
<keyword evidence="1" id="KW-0472">Membrane</keyword>
<gene>
    <name evidence="2" type="ORF">MSAN_00619300</name>
</gene>
<reference evidence="2" key="1">
    <citation type="submission" date="2020-05" db="EMBL/GenBank/DDBJ databases">
        <title>Mycena genomes resolve the evolution of fungal bioluminescence.</title>
        <authorList>
            <person name="Tsai I.J."/>
        </authorList>
    </citation>
    <scope>NUCLEOTIDE SEQUENCE</scope>
    <source>
        <strain evidence="2">160909Yilan</strain>
    </source>
</reference>
<evidence type="ECO:0000313" key="2">
    <source>
        <dbReference type="EMBL" id="KAF7369898.1"/>
    </source>
</evidence>
<dbReference type="AlphaFoldDB" id="A0A8H7DF45"/>
<dbReference type="Proteomes" id="UP000623467">
    <property type="component" value="Unassembled WGS sequence"/>
</dbReference>
<accession>A0A8H7DF45</accession>
<feature type="transmembrane region" description="Helical" evidence="1">
    <location>
        <begin position="18"/>
        <end position="35"/>
    </location>
</feature>
<evidence type="ECO:0000313" key="3">
    <source>
        <dbReference type="Proteomes" id="UP000623467"/>
    </source>
</evidence>
<feature type="transmembrane region" description="Helical" evidence="1">
    <location>
        <begin position="85"/>
        <end position="105"/>
    </location>
</feature>
<protein>
    <submittedName>
        <fullName evidence="2">Uncharacterized protein</fullName>
    </submittedName>
</protein>
<comment type="caution">
    <text evidence="2">The sequence shown here is derived from an EMBL/GenBank/DDBJ whole genome shotgun (WGS) entry which is preliminary data.</text>
</comment>
<keyword evidence="1" id="KW-0812">Transmembrane</keyword>
<feature type="transmembrane region" description="Helical" evidence="1">
    <location>
        <begin position="56"/>
        <end position="79"/>
    </location>
</feature>
<sequence>MNSDPSALPPELERQLQVGSWVIVGATTVFVWNLLHSLAEDYYILFKLKFQISAAVYIVSRIASLVYTLGFTLFATYPLPNCQDAITAFNAVYPISVSFTSLLFFFRTRAIYAGRPLITYTFGFLWLCMLAGALTVSVGTSAAPAGHVCVITRLAPFVGANGIAMMVFDTSVFAAISHRLLANGRVEQTRSERVRSAFTLGGANLYSFSESLFRDGQKYYLCIHLRMISCAPLFLREPSPSLYSSTPRITTFTNTVAIVIIYAPGVAPIYRGMGCIPNVAVTNIMASRVYRSIKMQFMRDGSANRILHDGNDINVSLPVFTLGIDPPPAGNNGDEVVPTASRGWASKLHDRGPGEYINE</sequence>
<evidence type="ECO:0000256" key="1">
    <source>
        <dbReference type="SAM" id="Phobius"/>
    </source>
</evidence>
<feature type="transmembrane region" description="Helical" evidence="1">
    <location>
        <begin position="154"/>
        <end position="176"/>
    </location>
</feature>